<feature type="compositionally biased region" description="Basic and acidic residues" evidence="1">
    <location>
        <begin position="34"/>
        <end position="45"/>
    </location>
</feature>
<feature type="non-terminal residue" evidence="2">
    <location>
        <position position="70"/>
    </location>
</feature>
<evidence type="ECO:0000256" key="1">
    <source>
        <dbReference type="SAM" id="MobiDB-lite"/>
    </source>
</evidence>
<sequence>DRPGHGRLHPALQAFPLAAPAALVPLHPELFEVHRRGDPEARRPAGDPSRGLAHPPLQPFRQGRLRPRAV</sequence>
<gene>
    <name evidence="2" type="ORF">AVDCRST_MAG12-1769</name>
</gene>
<feature type="non-terminal residue" evidence="2">
    <location>
        <position position="1"/>
    </location>
</feature>
<organism evidence="2">
    <name type="scientific">uncultured Rubrobacteraceae bacterium</name>
    <dbReference type="NCBI Taxonomy" id="349277"/>
    <lineage>
        <taxon>Bacteria</taxon>
        <taxon>Bacillati</taxon>
        <taxon>Actinomycetota</taxon>
        <taxon>Rubrobacteria</taxon>
        <taxon>Rubrobacterales</taxon>
        <taxon>Rubrobacteraceae</taxon>
        <taxon>environmental samples</taxon>
    </lineage>
</organism>
<name>A0A6J4RYU4_9ACTN</name>
<protein>
    <submittedName>
        <fullName evidence="2">Membrane protein insertion efficiency factor YidD</fullName>
    </submittedName>
</protein>
<accession>A0A6J4RYU4</accession>
<dbReference type="EMBL" id="CADCVK010000270">
    <property type="protein sequence ID" value="CAA9485356.1"/>
    <property type="molecule type" value="Genomic_DNA"/>
</dbReference>
<reference evidence="2" key="1">
    <citation type="submission" date="2020-02" db="EMBL/GenBank/DDBJ databases">
        <authorList>
            <person name="Meier V. D."/>
        </authorList>
    </citation>
    <scope>NUCLEOTIDE SEQUENCE</scope>
    <source>
        <strain evidence="2">AVDCRST_MAG12</strain>
    </source>
</reference>
<feature type="region of interest" description="Disordered" evidence="1">
    <location>
        <begin position="34"/>
        <end position="70"/>
    </location>
</feature>
<evidence type="ECO:0000313" key="2">
    <source>
        <dbReference type="EMBL" id="CAA9485356.1"/>
    </source>
</evidence>
<dbReference type="AlphaFoldDB" id="A0A6J4RYU4"/>
<proteinExistence type="predicted"/>